<keyword evidence="12" id="KW-0576">Peroxisome</keyword>
<keyword evidence="7" id="KW-0863">Zinc-finger</keyword>
<evidence type="ECO:0000256" key="2">
    <source>
        <dbReference type="ARBA" id="ARBA00004906"/>
    </source>
</evidence>
<evidence type="ECO:0000256" key="1">
    <source>
        <dbReference type="ARBA" id="ARBA00004585"/>
    </source>
</evidence>
<dbReference type="Pfam" id="PF04757">
    <property type="entry name" value="Pex2_Pex12"/>
    <property type="match status" value="1"/>
</dbReference>
<evidence type="ECO:0000313" key="15">
    <source>
        <dbReference type="EMBL" id="CAE8604613.1"/>
    </source>
</evidence>
<dbReference type="InterPro" id="IPR006845">
    <property type="entry name" value="Pex_N"/>
</dbReference>
<comment type="pathway">
    <text evidence="2">Protein modification; protein ubiquitination.</text>
</comment>
<evidence type="ECO:0000256" key="5">
    <source>
        <dbReference type="ARBA" id="ARBA00022692"/>
    </source>
</evidence>
<name>A0A813ETC1_POLGL</name>
<evidence type="ECO:0000256" key="6">
    <source>
        <dbReference type="ARBA" id="ARBA00022723"/>
    </source>
</evidence>
<keyword evidence="10" id="KW-1133">Transmembrane helix</keyword>
<dbReference type="GO" id="GO:0005778">
    <property type="term" value="C:peroxisomal membrane"/>
    <property type="evidence" value="ECO:0007669"/>
    <property type="project" value="UniProtKB-SubCell"/>
</dbReference>
<sequence length="144" mass="15345">PGGRLQNLNYARASGGGSSSSALSRGQKVAFLLLSVLMPWLGTRLRDWAQALDLTAESSTAAAATDAGHVTGGRGVLLRRAQSVARWYLQSAAPRVGSVHAVCAALNFIVFLRRGVFADLGERSLGIRMAHIDPTARRQARCRC</sequence>
<proteinExistence type="inferred from homology"/>
<gene>
    <name evidence="15" type="ORF">PGLA1383_LOCUS22763</name>
</gene>
<dbReference type="Proteomes" id="UP000654075">
    <property type="component" value="Unassembled WGS sequence"/>
</dbReference>
<evidence type="ECO:0000256" key="8">
    <source>
        <dbReference type="ARBA" id="ARBA00022833"/>
    </source>
</evidence>
<keyword evidence="11" id="KW-0472">Membrane</keyword>
<feature type="domain" description="Pex N-terminal" evidence="14">
    <location>
        <begin position="2"/>
        <end position="137"/>
    </location>
</feature>
<protein>
    <recommendedName>
        <fullName evidence="14">Pex N-terminal domain-containing protein</fullName>
    </recommendedName>
</protein>
<dbReference type="OrthoDB" id="1701437at2759"/>
<evidence type="ECO:0000256" key="9">
    <source>
        <dbReference type="ARBA" id="ARBA00022927"/>
    </source>
</evidence>
<keyword evidence="8" id="KW-0862">Zinc</keyword>
<feature type="non-terminal residue" evidence="15">
    <location>
        <position position="1"/>
    </location>
</feature>
<dbReference type="EMBL" id="CAJNNV010016684">
    <property type="protein sequence ID" value="CAE8604613.1"/>
    <property type="molecule type" value="Genomic_DNA"/>
</dbReference>
<keyword evidence="6" id="KW-0479">Metal-binding</keyword>
<evidence type="ECO:0000256" key="11">
    <source>
        <dbReference type="ARBA" id="ARBA00023136"/>
    </source>
</evidence>
<evidence type="ECO:0000259" key="14">
    <source>
        <dbReference type="Pfam" id="PF04757"/>
    </source>
</evidence>
<keyword evidence="4" id="KW-0813">Transport</keyword>
<evidence type="ECO:0000256" key="7">
    <source>
        <dbReference type="ARBA" id="ARBA00022771"/>
    </source>
</evidence>
<evidence type="ECO:0000256" key="4">
    <source>
        <dbReference type="ARBA" id="ARBA00022448"/>
    </source>
</evidence>
<reference evidence="15" key="1">
    <citation type="submission" date="2021-02" db="EMBL/GenBank/DDBJ databases">
        <authorList>
            <person name="Dougan E. K."/>
            <person name="Rhodes N."/>
            <person name="Thang M."/>
            <person name="Chan C."/>
        </authorList>
    </citation>
    <scope>NUCLEOTIDE SEQUENCE</scope>
</reference>
<feature type="region of interest" description="Disordered" evidence="13">
    <location>
        <begin position="1"/>
        <end position="22"/>
    </location>
</feature>
<comment type="caution">
    <text evidence="15">The sequence shown here is derived from an EMBL/GenBank/DDBJ whole genome shotgun (WGS) entry which is preliminary data.</text>
</comment>
<dbReference type="GO" id="GO:0008270">
    <property type="term" value="F:zinc ion binding"/>
    <property type="evidence" value="ECO:0007669"/>
    <property type="project" value="UniProtKB-KW"/>
</dbReference>
<keyword evidence="5" id="KW-0812">Transmembrane</keyword>
<dbReference type="AlphaFoldDB" id="A0A813ETC1"/>
<organism evidence="15 16">
    <name type="scientific">Polarella glacialis</name>
    <name type="common">Dinoflagellate</name>
    <dbReference type="NCBI Taxonomy" id="89957"/>
    <lineage>
        <taxon>Eukaryota</taxon>
        <taxon>Sar</taxon>
        <taxon>Alveolata</taxon>
        <taxon>Dinophyceae</taxon>
        <taxon>Suessiales</taxon>
        <taxon>Suessiaceae</taxon>
        <taxon>Polarella</taxon>
    </lineage>
</organism>
<evidence type="ECO:0000256" key="3">
    <source>
        <dbReference type="ARBA" id="ARBA00008704"/>
    </source>
</evidence>
<accession>A0A813ETC1</accession>
<keyword evidence="16" id="KW-1185">Reference proteome</keyword>
<evidence type="ECO:0000256" key="13">
    <source>
        <dbReference type="SAM" id="MobiDB-lite"/>
    </source>
</evidence>
<evidence type="ECO:0000256" key="10">
    <source>
        <dbReference type="ARBA" id="ARBA00022989"/>
    </source>
</evidence>
<comment type="similarity">
    <text evidence="3">Belongs to the pex2/pex10/pex12 family.</text>
</comment>
<comment type="subcellular location">
    <subcellularLocation>
        <location evidence="1">Peroxisome membrane</location>
        <topology evidence="1">Multi-pass membrane protein</topology>
    </subcellularLocation>
</comment>
<evidence type="ECO:0000313" key="16">
    <source>
        <dbReference type="Proteomes" id="UP000654075"/>
    </source>
</evidence>
<dbReference type="GO" id="GO:0015031">
    <property type="term" value="P:protein transport"/>
    <property type="evidence" value="ECO:0007669"/>
    <property type="project" value="UniProtKB-KW"/>
</dbReference>
<keyword evidence="9" id="KW-0653">Protein transport</keyword>
<evidence type="ECO:0000256" key="12">
    <source>
        <dbReference type="ARBA" id="ARBA00023140"/>
    </source>
</evidence>